<evidence type="ECO:0000313" key="3">
    <source>
        <dbReference type="Proteomes" id="UP000054481"/>
    </source>
</evidence>
<keyword evidence="3" id="KW-1185">Reference proteome</keyword>
<feature type="compositionally biased region" description="Polar residues" evidence="1">
    <location>
        <begin position="93"/>
        <end position="106"/>
    </location>
</feature>
<feature type="region of interest" description="Disordered" evidence="1">
    <location>
        <begin position="81"/>
        <end position="106"/>
    </location>
</feature>
<organism evidence="2 3">
    <name type="scientific">Hirsutella minnesotensis 3608</name>
    <dbReference type="NCBI Taxonomy" id="1043627"/>
    <lineage>
        <taxon>Eukaryota</taxon>
        <taxon>Fungi</taxon>
        <taxon>Dikarya</taxon>
        <taxon>Ascomycota</taxon>
        <taxon>Pezizomycotina</taxon>
        <taxon>Sordariomycetes</taxon>
        <taxon>Hypocreomycetidae</taxon>
        <taxon>Hypocreales</taxon>
        <taxon>Ophiocordycipitaceae</taxon>
        <taxon>Hirsutella</taxon>
    </lineage>
</organism>
<evidence type="ECO:0000313" key="2">
    <source>
        <dbReference type="EMBL" id="KJZ71087.1"/>
    </source>
</evidence>
<evidence type="ECO:0000256" key="1">
    <source>
        <dbReference type="SAM" id="MobiDB-lite"/>
    </source>
</evidence>
<gene>
    <name evidence="2" type="ORF">HIM_09506</name>
</gene>
<dbReference type="EMBL" id="KQ030588">
    <property type="protein sequence ID" value="KJZ71087.1"/>
    <property type="molecule type" value="Genomic_DNA"/>
</dbReference>
<sequence length="106" mass="12851">MVPDEIWRDLPPDPEVMALEERREQLKKGRYRIRGSKHEEEIRQLTTMIRTKRAQREKALQRQYRQYYFYHRPTWEIERQLAEDSQGDDEDTYTGTAPSINCNGLH</sequence>
<reference evidence="2 3" key="1">
    <citation type="journal article" date="2014" name="Genome Biol. Evol.">
        <title>Comparative genomics and transcriptomics analyses reveal divergent lifestyle features of nematode endoparasitic fungus Hirsutella minnesotensis.</title>
        <authorList>
            <person name="Lai Y."/>
            <person name="Liu K."/>
            <person name="Zhang X."/>
            <person name="Zhang X."/>
            <person name="Li K."/>
            <person name="Wang N."/>
            <person name="Shu C."/>
            <person name="Wu Y."/>
            <person name="Wang C."/>
            <person name="Bushley K.E."/>
            <person name="Xiang M."/>
            <person name="Liu X."/>
        </authorList>
    </citation>
    <scope>NUCLEOTIDE SEQUENCE [LARGE SCALE GENOMIC DNA]</scope>
    <source>
        <strain evidence="2 3">3608</strain>
    </source>
</reference>
<name>A0A0F7ZXP6_9HYPO</name>
<dbReference type="Proteomes" id="UP000054481">
    <property type="component" value="Unassembled WGS sequence"/>
</dbReference>
<dbReference type="AlphaFoldDB" id="A0A0F7ZXP6"/>
<protein>
    <submittedName>
        <fullName evidence="2">Uncharacterized protein</fullName>
    </submittedName>
</protein>
<dbReference type="OrthoDB" id="4898871at2759"/>
<accession>A0A0F7ZXP6</accession>
<proteinExistence type="predicted"/>